<accession>A0ABR1K3J8</accession>
<evidence type="ECO:0000313" key="3">
    <source>
        <dbReference type="EMBL" id="KAK7472140.1"/>
    </source>
</evidence>
<feature type="region of interest" description="Disordered" evidence="1">
    <location>
        <begin position="362"/>
        <end position="584"/>
    </location>
</feature>
<feature type="region of interest" description="Disordered" evidence="1">
    <location>
        <begin position="38"/>
        <end position="61"/>
    </location>
</feature>
<dbReference type="EMBL" id="JBANRG010000001">
    <property type="protein sequence ID" value="KAK7472140.1"/>
    <property type="molecule type" value="Genomic_DNA"/>
</dbReference>
<evidence type="ECO:0000256" key="1">
    <source>
        <dbReference type="SAM" id="MobiDB-lite"/>
    </source>
</evidence>
<keyword evidence="2" id="KW-0732">Signal</keyword>
<organism evidence="3 4">
    <name type="scientific">Marasmiellus scandens</name>
    <dbReference type="NCBI Taxonomy" id="2682957"/>
    <lineage>
        <taxon>Eukaryota</taxon>
        <taxon>Fungi</taxon>
        <taxon>Dikarya</taxon>
        <taxon>Basidiomycota</taxon>
        <taxon>Agaricomycotina</taxon>
        <taxon>Agaricomycetes</taxon>
        <taxon>Agaricomycetidae</taxon>
        <taxon>Agaricales</taxon>
        <taxon>Marasmiineae</taxon>
        <taxon>Omphalotaceae</taxon>
        <taxon>Marasmiellus</taxon>
    </lineage>
</organism>
<feature type="compositionally biased region" description="Low complexity" evidence="1">
    <location>
        <begin position="544"/>
        <end position="578"/>
    </location>
</feature>
<feature type="chain" id="PRO_5046066145" evidence="2">
    <location>
        <begin position="23"/>
        <end position="731"/>
    </location>
</feature>
<feature type="compositionally biased region" description="Acidic residues" evidence="1">
    <location>
        <begin position="653"/>
        <end position="663"/>
    </location>
</feature>
<evidence type="ECO:0000313" key="4">
    <source>
        <dbReference type="Proteomes" id="UP001498398"/>
    </source>
</evidence>
<feature type="compositionally biased region" description="Basic residues" evidence="1">
    <location>
        <begin position="431"/>
        <end position="443"/>
    </location>
</feature>
<sequence>MLCSHSLLRILGFLAIHDSVKAAPLDLSLLDFYGRSDNSTPAPSPSPSPNSNTSTGINQVSAPPTTRANLQFLLQLIDPHAASRFVAALPHTLTDFGSSDSTLSNKALLDEIDHVFANSDNDHEITGTESWAGTWSQFLIEMGQNVPDSLQQNQIIDEYYDALKNLAPAQMKLLEAYRAINGTQSNIGVKSGSEDDDGESEQVQTQAHLDPLSMHDMEVWANDQFLKHGGKITGSSTGTNYSKEDYHEYLRLNHTLNKIAPQYSELDIAMKAAAQGYLIQNTIQSYPTIGIYNFSMLIAGDPTSSSAPGTSNGNEYGPSWTAEIVKTQVVPEKDAKAFQDELDGDAFEGEDGDTWVAMSVNSQAQPKSTSATSTSVTAEASPGHDAKSSDADAEPNSGVQQKLSTRHKKHRHGHHAHHVSNALQIAAGLSRGKKGKEQKKHHHRSDDTDTFGSVTVHHFPRPRSPSDDADDDLRFVEVAESSSGPRLVARKKHSKEHGHHGKKVSNAFRIAVQGTNGHKSKSKHTRLGLAARDDTTTGSADNHTANATITSSSAQSSSTSSSTTSSISPTNSSTNSSSDPLDDVLDEPTLGTMLLIQFSEGAWINDRDAYIQYAMQHYPELVAKYFGRDERGLGRLGRRWSYGVFVTTYGEADDDEADADDDQGQGKDTNDANTEKDGDGQEDDDDDEEVQTVQLMGLVYNPLDVLKGWKFNGSITENGSTAHNHNDTATS</sequence>
<feature type="compositionally biased region" description="Basic residues" evidence="1">
    <location>
        <begin position="404"/>
        <end position="418"/>
    </location>
</feature>
<proteinExistence type="predicted"/>
<gene>
    <name evidence="3" type="ORF">VKT23_000262</name>
</gene>
<feature type="compositionally biased region" description="Basic and acidic residues" evidence="1">
    <location>
        <begin position="664"/>
        <end position="679"/>
    </location>
</feature>
<feature type="compositionally biased region" description="Basic residues" evidence="1">
    <location>
        <begin position="488"/>
        <end position="503"/>
    </location>
</feature>
<feature type="compositionally biased region" description="Acidic residues" evidence="1">
    <location>
        <begin position="680"/>
        <end position="690"/>
    </location>
</feature>
<keyword evidence="4" id="KW-1185">Reference proteome</keyword>
<evidence type="ECO:0000256" key="2">
    <source>
        <dbReference type="SAM" id="SignalP"/>
    </source>
</evidence>
<dbReference type="Proteomes" id="UP001498398">
    <property type="component" value="Unassembled WGS sequence"/>
</dbReference>
<feature type="signal peptide" evidence="2">
    <location>
        <begin position="1"/>
        <end position="22"/>
    </location>
</feature>
<protein>
    <submittedName>
        <fullName evidence="3">Uncharacterized protein</fullName>
    </submittedName>
</protein>
<reference evidence="3 4" key="1">
    <citation type="submission" date="2024-01" db="EMBL/GenBank/DDBJ databases">
        <title>A draft genome for the cacao thread blight pathogen Marasmiellus scandens.</title>
        <authorList>
            <person name="Baruah I.K."/>
            <person name="Leung J."/>
            <person name="Bukari Y."/>
            <person name="Amoako-Attah I."/>
            <person name="Meinhardt L.W."/>
            <person name="Bailey B.A."/>
            <person name="Cohen S.P."/>
        </authorList>
    </citation>
    <scope>NUCLEOTIDE SEQUENCE [LARGE SCALE GENOMIC DNA]</scope>
    <source>
        <strain evidence="3 4">GH-19</strain>
    </source>
</reference>
<feature type="region of interest" description="Disordered" evidence="1">
    <location>
        <begin position="653"/>
        <end position="690"/>
    </location>
</feature>
<name>A0ABR1K3J8_9AGAR</name>
<comment type="caution">
    <text evidence="3">The sequence shown here is derived from an EMBL/GenBank/DDBJ whole genome shotgun (WGS) entry which is preliminary data.</text>
</comment>
<feature type="compositionally biased region" description="Low complexity" evidence="1">
    <location>
        <begin position="368"/>
        <end position="381"/>
    </location>
</feature>